<keyword evidence="2" id="KW-1185">Reference proteome</keyword>
<name>A0A8H4J9C7_9PEZI</name>
<dbReference type="EMBL" id="WWBZ02000001">
    <property type="protein sequence ID" value="KAF4313398.1"/>
    <property type="molecule type" value="Genomic_DNA"/>
</dbReference>
<comment type="caution">
    <text evidence="1">The sequence shown here is derived from an EMBL/GenBank/DDBJ whole genome shotgun (WGS) entry which is preliminary data.</text>
</comment>
<sequence>MRYVPRQMVLTDGPGALVGGLLDKIMVGREVAQGPMRAAILTASFECGLDGKKISNADGGLRPPGFVTQPGEAEEDTQDYQKRIIITQAAPPGMPMRSSHNPSLVKKWFLSAEQRVYKVHGGKDGDGKRREAVVGRVHSLQASVVGKEGFAALEMTQHGSCLIGWLDDAVEDTMEDIGQEQVLWGSGLTIKLFSEGLQGGEASSTIGKHNVIGGEMGV</sequence>
<gene>
    <name evidence="1" type="ORF">GTA08_BOTSDO00017</name>
</gene>
<organism evidence="1 2">
    <name type="scientific">Botryosphaeria dothidea</name>
    <dbReference type="NCBI Taxonomy" id="55169"/>
    <lineage>
        <taxon>Eukaryota</taxon>
        <taxon>Fungi</taxon>
        <taxon>Dikarya</taxon>
        <taxon>Ascomycota</taxon>
        <taxon>Pezizomycotina</taxon>
        <taxon>Dothideomycetes</taxon>
        <taxon>Dothideomycetes incertae sedis</taxon>
        <taxon>Botryosphaeriales</taxon>
        <taxon>Botryosphaeriaceae</taxon>
        <taxon>Botryosphaeria</taxon>
    </lineage>
</organism>
<accession>A0A8H4J9C7</accession>
<protein>
    <submittedName>
        <fullName evidence="1">Uncharacterized protein</fullName>
    </submittedName>
</protein>
<dbReference type="AlphaFoldDB" id="A0A8H4J9C7"/>
<evidence type="ECO:0000313" key="2">
    <source>
        <dbReference type="Proteomes" id="UP000572817"/>
    </source>
</evidence>
<evidence type="ECO:0000313" key="1">
    <source>
        <dbReference type="EMBL" id="KAF4313398.1"/>
    </source>
</evidence>
<reference evidence="1" key="1">
    <citation type="submission" date="2020-04" db="EMBL/GenBank/DDBJ databases">
        <title>Genome Assembly and Annotation of Botryosphaeria dothidea sdau 11-99, a Latent Pathogen of Apple Fruit Ring Rot in China.</title>
        <authorList>
            <person name="Yu C."/>
            <person name="Diao Y."/>
            <person name="Lu Q."/>
            <person name="Zhao J."/>
            <person name="Cui S."/>
            <person name="Peng C."/>
            <person name="He B."/>
            <person name="Liu H."/>
        </authorList>
    </citation>
    <scope>NUCLEOTIDE SEQUENCE [LARGE SCALE GENOMIC DNA]</scope>
    <source>
        <strain evidence="1">Sdau11-99</strain>
    </source>
</reference>
<proteinExistence type="predicted"/>
<dbReference type="Proteomes" id="UP000572817">
    <property type="component" value="Unassembled WGS sequence"/>
</dbReference>